<feature type="region of interest" description="Disordered" evidence="3">
    <location>
        <begin position="245"/>
        <end position="293"/>
    </location>
</feature>
<dbReference type="GO" id="GO:0003723">
    <property type="term" value="F:RNA binding"/>
    <property type="evidence" value="ECO:0007669"/>
    <property type="project" value="UniProtKB-KW"/>
</dbReference>
<evidence type="ECO:0000313" key="5">
    <source>
        <dbReference type="Proteomes" id="UP001367676"/>
    </source>
</evidence>
<dbReference type="AlphaFoldDB" id="A0AAN9TUQ5"/>
<protein>
    <recommendedName>
        <fullName evidence="1">Methenyltetrahydrofolate synthase domain-containing protein</fullName>
    </recommendedName>
</protein>
<dbReference type="Proteomes" id="UP001367676">
    <property type="component" value="Unassembled WGS sequence"/>
</dbReference>
<evidence type="ECO:0000256" key="1">
    <source>
        <dbReference type="ARBA" id="ARBA00015518"/>
    </source>
</evidence>
<gene>
    <name evidence="4" type="ORF">V9T40_005294</name>
</gene>
<dbReference type="EMBL" id="JBBCAQ010000032">
    <property type="protein sequence ID" value="KAK7584331.1"/>
    <property type="molecule type" value="Genomic_DNA"/>
</dbReference>
<dbReference type="Pfam" id="PF01812">
    <property type="entry name" value="5-FTHF_cyc-lig"/>
    <property type="match status" value="1"/>
</dbReference>
<dbReference type="InterPro" id="IPR002698">
    <property type="entry name" value="FTHF_cligase"/>
</dbReference>
<dbReference type="InterPro" id="IPR024185">
    <property type="entry name" value="FTHF_cligase-like_sf"/>
</dbReference>
<organism evidence="4 5">
    <name type="scientific">Parthenolecanium corni</name>
    <dbReference type="NCBI Taxonomy" id="536013"/>
    <lineage>
        <taxon>Eukaryota</taxon>
        <taxon>Metazoa</taxon>
        <taxon>Ecdysozoa</taxon>
        <taxon>Arthropoda</taxon>
        <taxon>Hexapoda</taxon>
        <taxon>Insecta</taxon>
        <taxon>Pterygota</taxon>
        <taxon>Neoptera</taxon>
        <taxon>Paraneoptera</taxon>
        <taxon>Hemiptera</taxon>
        <taxon>Sternorrhyncha</taxon>
        <taxon>Coccoidea</taxon>
        <taxon>Coccidae</taxon>
        <taxon>Parthenolecanium</taxon>
    </lineage>
</organism>
<proteinExistence type="predicted"/>
<feature type="compositionally biased region" description="Low complexity" evidence="3">
    <location>
        <begin position="40"/>
        <end position="52"/>
    </location>
</feature>
<dbReference type="InterPro" id="IPR037171">
    <property type="entry name" value="NagB/RpiA_transferase-like"/>
</dbReference>
<evidence type="ECO:0000313" key="4">
    <source>
        <dbReference type="EMBL" id="KAK7584331.1"/>
    </source>
</evidence>
<evidence type="ECO:0000256" key="3">
    <source>
        <dbReference type="SAM" id="MobiDB-lite"/>
    </source>
</evidence>
<dbReference type="Gene3D" id="3.40.50.10420">
    <property type="entry name" value="NagB/RpiA/CoA transferase-like"/>
    <property type="match status" value="1"/>
</dbReference>
<feature type="compositionally biased region" description="Low complexity" evidence="3">
    <location>
        <begin position="673"/>
        <end position="698"/>
    </location>
</feature>
<feature type="compositionally biased region" description="Polar residues" evidence="3">
    <location>
        <begin position="281"/>
        <end position="291"/>
    </location>
</feature>
<dbReference type="PANTHER" id="PTHR13017:SF0">
    <property type="entry name" value="METHENYLTETRAHYDROFOLATE SYNTHASE DOMAIN-CONTAINING PROTEIN"/>
    <property type="match status" value="1"/>
</dbReference>
<comment type="caution">
    <text evidence="4">The sequence shown here is derived from an EMBL/GenBank/DDBJ whole genome shotgun (WGS) entry which is preliminary data.</text>
</comment>
<accession>A0AAN9TUQ5</accession>
<sequence>MQNVNGERGPFPLARALYSSTAPTKAVLSSTHNYTDKPKSVPLKSPVKVSPKAAVPLSKVTESSAAVKTNGLVKKMDSSPPKVVRSPSAKSITPPKTAAKTSPVKPALSRNNSQGDNIVLPVKSESSNELSGNSDAVNASDSKTDGTTGEAPLKLCCSSQNDKASSEDLIAATASLLKEKIILTTEQDHASGDKADNKEKSDVKDAGEGSSVFESKDVVEITKGDGSLVSVEIVEEKVILPAEVPSQEVTESTNDSSVKTVADNETEKPSEISANVPEEPSTGSPNASGVTDCSACSAETEKVAEITKQSLRLEMWDHLEKNDLVMFPRPCKSRIPNFKGAPVAADKLTSLDVFKNSKTIKINPDKPQEMARYHTLEYGKRLLVPVPRLREGLFQAVIPPSEASKWQLQQASQRYGMKRWSKPIGLDENVTIDLIILGSVLVDKKGHRIGKGEGFADLEFAMLVKMNAVNENTVIATTVHDDQVKDELPEHLFKEHDVPVDIIITPTQIIEVTEKLPRPERIIWEILSNRRILEIPILQKLREKEQSEGLECTLKEVDSDVEEKQYVQRFTRRRRFNNYSRSTGDPLRDSKLQPQGSQYYGGRRPFYRGPPPPPQSNRIQTPYPIRRNNMPPQKRVYYQEELEGQQPPMGRPLREPREPNMSQSNGPMRHRPQSMNRPRSMNRSQSMNRSRSMNRPQNGTRYMHRPQSGNRMPLNSNNGLTKSVEVQTVDKNTRSNRPFIKRKKPPIEFSLRVKNIGMGVRVRDLKIALNERGIKPRDITWRGYKGFACLHFVKPTSKENNKPLTVDDVIQTLQGLPLEPKEKKSLVIEPLKPKSPEESANEEKSEAVVVPTLVTTEL</sequence>
<keyword evidence="5" id="KW-1185">Reference proteome</keyword>
<keyword evidence="2" id="KW-0694">RNA-binding</keyword>
<feature type="compositionally biased region" description="Basic and acidic residues" evidence="3">
    <location>
        <begin position="824"/>
        <end position="846"/>
    </location>
</feature>
<feature type="region of interest" description="Disordered" evidence="3">
    <location>
        <begin position="824"/>
        <end position="858"/>
    </location>
</feature>
<dbReference type="PANTHER" id="PTHR13017">
    <property type="entry name" value="5-FORMYLTETRAHYDROFOLATE CYCLO-LIGASE-RELATED"/>
    <property type="match status" value="1"/>
</dbReference>
<feature type="compositionally biased region" description="Polar residues" evidence="3">
    <location>
        <begin position="124"/>
        <end position="147"/>
    </location>
</feature>
<feature type="region of interest" description="Disordered" evidence="3">
    <location>
        <begin position="29"/>
        <end position="155"/>
    </location>
</feature>
<dbReference type="FunFam" id="3.40.50.10420:FF:000001">
    <property type="entry name" value="Methenyltetrahydrofolate synthase domain-containing protein"/>
    <property type="match status" value="1"/>
</dbReference>
<evidence type="ECO:0000256" key="2">
    <source>
        <dbReference type="ARBA" id="ARBA00022884"/>
    </source>
</evidence>
<dbReference type="GO" id="GO:0005737">
    <property type="term" value="C:cytoplasm"/>
    <property type="evidence" value="ECO:0007669"/>
    <property type="project" value="TreeGrafter"/>
</dbReference>
<feature type="region of interest" description="Disordered" evidence="3">
    <location>
        <begin position="577"/>
        <end position="631"/>
    </location>
</feature>
<feature type="compositionally biased region" description="Polar residues" evidence="3">
    <location>
        <begin position="707"/>
        <end position="718"/>
    </location>
</feature>
<name>A0AAN9TUQ5_9HEMI</name>
<feature type="compositionally biased region" description="Basic and acidic residues" evidence="3">
    <location>
        <begin position="187"/>
        <end position="207"/>
    </location>
</feature>
<feature type="compositionally biased region" description="Polar residues" evidence="3">
    <location>
        <begin position="247"/>
        <end position="259"/>
    </location>
</feature>
<feature type="region of interest" description="Disordered" evidence="3">
    <location>
        <begin position="187"/>
        <end position="209"/>
    </location>
</feature>
<dbReference type="SUPFAM" id="SSF100950">
    <property type="entry name" value="NagB/RpiA/CoA transferase-like"/>
    <property type="match status" value="1"/>
</dbReference>
<reference evidence="4 5" key="1">
    <citation type="submission" date="2024-03" db="EMBL/GenBank/DDBJ databases">
        <title>Adaptation during the transition from Ophiocordyceps entomopathogen to insect associate is accompanied by gene loss and intensified selection.</title>
        <authorList>
            <person name="Ward C.M."/>
            <person name="Onetto C.A."/>
            <person name="Borneman A.R."/>
        </authorList>
    </citation>
    <scope>NUCLEOTIDE SEQUENCE [LARGE SCALE GENOMIC DNA]</scope>
    <source>
        <strain evidence="4">AWRI1</strain>
        <tissue evidence="4">Single Adult Female</tissue>
    </source>
</reference>
<feature type="region of interest" description="Disordered" evidence="3">
    <location>
        <begin position="643"/>
        <end position="718"/>
    </location>
</feature>